<reference evidence="7" key="2">
    <citation type="journal article" date="2021" name="Data Brief">
        <title>Draft genome sequence data of the facultative, thermophilic, xylanolytic bacterium Paenibacillus sp. strain DA-C8.</title>
        <authorList>
            <person name="Chhe C."/>
            <person name="Uke A."/>
            <person name="Baramee S."/>
            <person name="Ungkulpasvich U."/>
            <person name="Tachaapaikoon C."/>
            <person name="Pason P."/>
            <person name="Waeonukul R."/>
            <person name="Ratanakhanokchai K."/>
            <person name="Kosugi A."/>
        </authorList>
    </citation>
    <scope>NUCLEOTIDE SEQUENCE</scope>
    <source>
        <strain evidence="7">DA-C8</strain>
    </source>
</reference>
<feature type="transmembrane region" description="Helical" evidence="5">
    <location>
        <begin position="162"/>
        <end position="186"/>
    </location>
</feature>
<feature type="transmembrane region" description="Helical" evidence="5">
    <location>
        <begin position="130"/>
        <end position="150"/>
    </location>
</feature>
<evidence type="ECO:0000256" key="2">
    <source>
        <dbReference type="ARBA" id="ARBA00022692"/>
    </source>
</evidence>
<feature type="transmembrane region" description="Helical" evidence="5">
    <location>
        <begin position="66"/>
        <end position="86"/>
    </location>
</feature>
<dbReference type="RefSeq" id="WP_200966851.1">
    <property type="nucleotide sequence ID" value="NZ_BMAQ01000021.1"/>
</dbReference>
<dbReference type="GO" id="GO:0016020">
    <property type="term" value="C:membrane"/>
    <property type="evidence" value="ECO:0007669"/>
    <property type="project" value="UniProtKB-SubCell"/>
</dbReference>
<evidence type="ECO:0000256" key="1">
    <source>
        <dbReference type="ARBA" id="ARBA00004141"/>
    </source>
</evidence>
<dbReference type="InterPro" id="IPR006977">
    <property type="entry name" value="Yip1_dom"/>
</dbReference>
<evidence type="ECO:0000256" key="3">
    <source>
        <dbReference type="ARBA" id="ARBA00022989"/>
    </source>
</evidence>
<evidence type="ECO:0000313" key="8">
    <source>
        <dbReference type="Proteomes" id="UP000654993"/>
    </source>
</evidence>
<feature type="domain" description="Yip1" evidence="6">
    <location>
        <begin position="9"/>
        <end position="178"/>
    </location>
</feature>
<dbReference type="Proteomes" id="UP000654993">
    <property type="component" value="Unassembled WGS sequence"/>
</dbReference>
<evidence type="ECO:0000256" key="5">
    <source>
        <dbReference type="SAM" id="Phobius"/>
    </source>
</evidence>
<keyword evidence="4 5" id="KW-0472">Membrane</keyword>
<gene>
    <name evidence="7" type="ORF">PRECH8_19110</name>
</gene>
<dbReference type="EMBL" id="BMAQ01000021">
    <property type="protein sequence ID" value="GFR38615.1"/>
    <property type="molecule type" value="Genomic_DNA"/>
</dbReference>
<keyword evidence="8" id="KW-1185">Reference proteome</keyword>
<name>A0A916VHU3_9BACL</name>
<reference evidence="7" key="1">
    <citation type="submission" date="2020-08" db="EMBL/GenBank/DDBJ databases">
        <authorList>
            <person name="Uke A."/>
            <person name="Chhe C."/>
            <person name="Baramee S."/>
            <person name="Kosugi A."/>
        </authorList>
    </citation>
    <scope>NUCLEOTIDE SEQUENCE</scope>
    <source>
        <strain evidence="7">DA-C8</strain>
    </source>
</reference>
<feature type="transmembrane region" description="Helical" evidence="5">
    <location>
        <begin position="98"/>
        <end position="118"/>
    </location>
</feature>
<sequence>MSAWRMMRKVLRHPNDFYYDLQAPGMARWSHAILLILLAFAARMISILVTGYAFTTREAHEISFVYEFIWISVPWITWSVSNWAVSTILDGEGKFKEIAVGSAYALVPYIVFIVPVTMLTNLLSLDESSAYELLLSAIFVWVILLMLIKVKILHDFEIGKVFWITVLTLIGVFIIWFVGIILYGLIDEFVQFIFNLFQEINFRM</sequence>
<comment type="subcellular location">
    <subcellularLocation>
        <location evidence="1">Membrane</location>
        <topology evidence="1">Multi-pass membrane protein</topology>
    </subcellularLocation>
</comment>
<dbReference type="AlphaFoldDB" id="A0A916VHU3"/>
<evidence type="ECO:0000313" key="7">
    <source>
        <dbReference type="EMBL" id="GFR38615.1"/>
    </source>
</evidence>
<comment type="caution">
    <text evidence="7">The sequence shown here is derived from an EMBL/GenBank/DDBJ whole genome shotgun (WGS) entry which is preliminary data.</text>
</comment>
<feature type="transmembrane region" description="Helical" evidence="5">
    <location>
        <begin position="32"/>
        <end position="54"/>
    </location>
</feature>
<keyword evidence="2 5" id="KW-0812">Transmembrane</keyword>
<protein>
    <recommendedName>
        <fullName evidence="6">Yip1 domain-containing protein</fullName>
    </recommendedName>
</protein>
<evidence type="ECO:0000256" key="4">
    <source>
        <dbReference type="ARBA" id="ARBA00023136"/>
    </source>
</evidence>
<accession>A0A916VHU3</accession>
<keyword evidence="3 5" id="KW-1133">Transmembrane helix</keyword>
<organism evidence="7 8">
    <name type="scientific">Insulibacter thermoxylanivorax</name>
    <dbReference type="NCBI Taxonomy" id="2749268"/>
    <lineage>
        <taxon>Bacteria</taxon>
        <taxon>Bacillati</taxon>
        <taxon>Bacillota</taxon>
        <taxon>Bacilli</taxon>
        <taxon>Bacillales</taxon>
        <taxon>Paenibacillaceae</taxon>
        <taxon>Insulibacter</taxon>
    </lineage>
</organism>
<dbReference type="Pfam" id="PF04893">
    <property type="entry name" value="Yip1"/>
    <property type="match status" value="1"/>
</dbReference>
<evidence type="ECO:0000259" key="6">
    <source>
        <dbReference type="Pfam" id="PF04893"/>
    </source>
</evidence>
<proteinExistence type="predicted"/>